<accession>A0A565BS56</accession>
<evidence type="ECO:0000313" key="8">
    <source>
        <dbReference type="EMBL" id="VVB04206.1"/>
    </source>
</evidence>
<proteinExistence type="predicted"/>
<dbReference type="Pfam" id="PF25464">
    <property type="entry name" value="DUF7900"/>
    <property type="match status" value="1"/>
</dbReference>
<evidence type="ECO:0000256" key="6">
    <source>
        <dbReference type="SAM" id="Phobius"/>
    </source>
</evidence>
<evidence type="ECO:0000256" key="5">
    <source>
        <dbReference type="SAM" id="Coils"/>
    </source>
</evidence>
<dbReference type="Pfam" id="PF06839">
    <property type="entry name" value="Zn_ribbon_GRF"/>
    <property type="match status" value="1"/>
</dbReference>
<name>A0A565BS56_9BRAS</name>
<gene>
    <name evidence="8" type="ORF">ANE_LOCUS14650</name>
</gene>
<evidence type="ECO:0000256" key="2">
    <source>
        <dbReference type="ARBA" id="ARBA00022771"/>
    </source>
</evidence>
<organism evidence="8 9">
    <name type="scientific">Arabis nemorensis</name>
    <dbReference type="NCBI Taxonomy" id="586526"/>
    <lineage>
        <taxon>Eukaryota</taxon>
        <taxon>Viridiplantae</taxon>
        <taxon>Streptophyta</taxon>
        <taxon>Embryophyta</taxon>
        <taxon>Tracheophyta</taxon>
        <taxon>Spermatophyta</taxon>
        <taxon>Magnoliopsida</taxon>
        <taxon>eudicotyledons</taxon>
        <taxon>Gunneridae</taxon>
        <taxon>Pentapetalae</taxon>
        <taxon>rosids</taxon>
        <taxon>malvids</taxon>
        <taxon>Brassicales</taxon>
        <taxon>Brassicaceae</taxon>
        <taxon>Arabideae</taxon>
        <taxon>Arabis</taxon>
    </lineage>
</organism>
<protein>
    <recommendedName>
        <fullName evidence="7">GRF-type domain-containing protein</fullName>
    </recommendedName>
</protein>
<feature type="coiled-coil region" evidence="5">
    <location>
        <begin position="75"/>
        <end position="102"/>
    </location>
</feature>
<dbReference type="OrthoDB" id="1105596at2759"/>
<feature type="domain" description="GRF-type" evidence="7">
    <location>
        <begin position="20"/>
        <end position="65"/>
    </location>
</feature>
<dbReference type="EMBL" id="CABITT030000005">
    <property type="protein sequence ID" value="VVB04206.1"/>
    <property type="molecule type" value="Genomic_DNA"/>
</dbReference>
<keyword evidence="5" id="KW-0175">Coiled coil</keyword>
<dbReference type="Proteomes" id="UP000489600">
    <property type="component" value="Unassembled WGS sequence"/>
</dbReference>
<dbReference type="InterPro" id="IPR010666">
    <property type="entry name" value="Znf_GRF"/>
</dbReference>
<dbReference type="AlphaFoldDB" id="A0A565BS56"/>
<keyword evidence="6" id="KW-0472">Membrane</keyword>
<dbReference type="PANTHER" id="PTHR33248">
    <property type="entry name" value="ZINC ION-BINDING PROTEIN"/>
    <property type="match status" value="1"/>
</dbReference>
<dbReference type="InterPro" id="IPR057222">
    <property type="entry name" value="DUF7900"/>
</dbReference>
<keyword evidence="1" id="KW-0479">Metal-binding</keyword>
<comment type="caution">
    <text evidence="8">The sequence shown here is derived from an EMBL/GenBank/DDBJ whole genome shotgun (WGS) entry which is preliminary data.</text>
</comment>
<feature type="transmembrane region" description="Helical" evidence="6">
    <location>
        <begin position="143"/>
        <end position="163"/>
    </location>
</feature>
<evidence type="ECO:0000256" key="1">
    <source>
        <dbReference type="ARBA" id="ARBA00022723"/>
    </source>
</evidence>
<reference evidence="8" key="1">
    <citation type="submission" date="2019-07" db="EMBL/GenBank/DDBJ databases">
        <authorList>
            <person name="Dittberner H."/>
        </authorList>
    </citation>
    <scope>NUCLEOTIDE SEQUENCE [LARGE SCALE GENOMIC DNA]</scope>
</reference>
<keyword evidence="6" id="KW-0812">Transmembrane</keyword>
<keyword evidence="6" id="KW-1133">Transmembrane helix</keyword>
<dbReference type="PROSITE" id="PS51999">
    <property type="entry name" value="ZF_GRF"/>
    <property type="match status" value="1"/>
</dbReference>
<keyword evidence="3" id="KW-0862">Zinc</keyword>
<evidence type="ECO:0000313" key="9">
    <source>
        <dbReference type="Proteomes" id="UP000489600"/>
    </source>
</evidence>
<evidence type="ECO:0000259" key="7">
    <source>
        <dbReference type="PROSITE" id="PS51999"/>
    </source>
</evidence>
<keyword evidence="9" id="KW-1185">Reference proteome</keyword>
<evidence type="ECO:0000256" key="3">
    <source>
        <dbReference type="ARBA" id="ARBA00022833"/>
    </source>
</evidence>
<sequence length="166" mass="19313">MAQSASSSNIESNNENGVLCNYNRTTKIVRAWTKDNPGRRFYGCPGRKIAQGYQNCNFFRWYDLEKPNGWQHLALLEARDIMRGQKEEIKNLKEEVKKLSRLTESVQDPTLVQEELKQTRKECEGLKRDVFILTERSRIYRNVLISTTTVGFTVALGFMVGMWKQQ</sequence>
<dbReference type="GO" id="GO:0008270">
    <property type="term" value="F:zinc ion binding"/>
    <property type="evidence" value="ECO:0007669"/>
    <property type="project" value="UniProtKB-KW"/>
</dbReference>
<keyword evidence="2 4" id="KW-0863">Zinc-finger</keyword>
<evidence type="ECO:0000256" key="4">
    <source>
        <dbReference type="PROSITE-ProRule" id="PRU01343"/>
    </source>
</evidence>